<keyword evidence="1" id="KW-0808">Transferase</keyword>
<dbReference type="EMBL" id="QXJM01000023">
    <property type="protein sequence ID" value="RIE04871.1"/>
    <property type="molecule type" value="Genomic_DNA"/>
</dbReference>
<dbReference type="GO" id="GO:0016740">
    <property type="term" value="F:transferase activity"/>
    <property type="evidence" value="ECO:0007669"/>
    <property type="project" value="UniProtKB-KW"/>
</dbReference>
<organism evidence="1 2">
    <name type="scientific">Cohnella faecalis</name>
    <dbReference type="NCBI Taxonomy" id="2315694"/>
    <lineage>
        <taxon>Bacteria</taxon>
        <taxon>Bacillati</taxon>
        <taxon>Bacillota</taxon>
        <taxon>Bacilli</taxon>
        <taxon>Bacillales</taxon>
        <taxon>Paenibacillaceae</taxon>
        <taxon>Cohnella</taxon>
    </lineage>
</organism>
<sequence length="253" mass="28831">MSDAYVLSVANKYRINSVIDPNIQTKVINPLNRIIIQWAGSCLNNVYLSGSRLKGTAITLSSDFDLFISLKSDTDNTLKEIYESLSFSLEQAGLETRRQNVSLGINVGGNQVDLVPAKKRSGNTNYHSLYISKRNTWTQTNVVEHANIVRVSGRSTEIVLLKIWRKLHGLSFPSIYLELTVIKALKGVSRNDPANNFWILLQYLRDEFVDLIIIDPCNSANIISDDLYKYEKEAIRKQARDSLSQKYWKDIIW</sequence>
<dbReference type="RefSeq" id="WP_119148071.1">
    <property type="nucleotide sequence ID" value="NZ_JBHSOV010000005.1"/>
</dbReference>
<dbReference type="Proteomes" id="UP000266340">
    <property type="component" value="Unassembled WGS sequence"/>
</dbReference>
<evidence type="ECO:0000313" key="2">
    <source>
        <dbReference type="Proteomes" id="UP000266340"/>
    </source>
</evidence>
<dbReference type="OrthoDB" id="1550485at2"/>
<dbReference type="AlphaFoldDB" id="A0A398D076"/>
<accession>A0A398D076</accession>
<dbReference type="SUPFAM" id="SSF81301">
    <property type="entry name" value="Nucleotidyltransferase"/>
    <property type="match status" value="1"/>
</dbReference>
<dbReference type="Gene3D" id="3.30.460.10">
    <property type="entry name" value="Beta Polymerase, domain 2"/>
    <property type="match status" value="1"/>
</dbReference>
<comment type="caution">
    <text evidence="1">The sequence shown here is derived from an EMBL/GenBank/DDBJ whole genome shotgun (WGS) entry which is preliminary data.</text>
</comment>
<reference evidence="1 2" key="1">
    <citation type="submission" date="2018-09" db="EMBL/GenBank/DDBJ databases">
        <title>Cohnella cavernae sp. nov., isolated from a karst cave.</title>
        <authorList>
            <person name="Zhu H."/>
        </authorList>
    </citation>
    <scope>NUCLEOTIDE SEQUENCE [LARGE SCALE GENOMIC DNA]</scope>
    <source>
        <strain evidence="1 2">K2E09-144</strain>
    </source>
</reference>
<evidence type="ECO:0000313" key="1">
    <source>
        <dbReference type="EMBL" id="RIE04871.1"/>
    </source>
</evidence>
<keyword evidence="2" id="KW-1185">Reference proteome</keyword>
<dbReference type="InterPro" id="IPR043519">
    <property type="entry name" value="NT_sf"/>
</dbReference>
<gene>
    <name evidence="1" type="ORF">D3H35_05250</name>
</gene>
<name>A0A398D076_9BACL</name>
<protein>
    <submittedName>
        <fullName evidence="1">Nucleotidyltransferase</fullName>
    </submittedName>
</protein>
<proteinExistence type="predicted"/>